<proteinExistence type="inferred from homology"/>
<dbReference type="InterPro" id="IPR029058">
    <property type="entry name" value="AB_hydrolase_fold"/>
</dbReference>
<comment type="caution">
    <text evidence="3">The sequence shown here is derived from an EMBL/GenBank/DDBJ whole genome shotgun (WGS) entry which is preliminary data.</text>
</comment>
<sequence length="111" mass="12237">MPVILQFHGGGFVSGSSDSVGNDLFCMRVAKLCDAIVVTVGYRLAPESKYPTAFEDGVKHPEEWRLERFLDENNDSVDLYKMMAFGGRKRAGSSISSSSIEQCVPEVVEEN</sequence>
<dbReference type="SUPFAM" id="SSF53474">
    <property type="entry name" value="alpha/beta-Hydrolases"/>
    <property type="match status" value="1"/>
</dbReference>
<dbReference type="Pfam" id="PF07859">
    <property type="entry name" value="Abhydrolase_3"/>
    <property type="match status" value="1"/>
</dbReference>
<evidence type="ECO:0000256" key="1">
    <source>
        <dbReference type="ARBA" id="ARBA00010515"/>
    </source>
</evidence>
<gene>
    <name evidence="3" type="ORF">RJ640_018192</name>
</gene>
<protein>
    <recommendedName>
        <fullName evidence="2">Alpha/beta hydrolase fold-3 domain-containing protein</fullName>
    </recommendedName>
</protein>
<dbReference type="Proteomes" id="UP001187471">
    <property type="component" value="Unassembled WGS sequence"/>
</dbReference>
<evidence type="ECO:0000259" key="2">
    <source>
        <dbReference type="Pfam" id="PF07859"/>
    </source>
</evidence>
<dbReference type="GO" id="GO:0016787">
    <property type="term" value="F:hydrolase activity"/>
    <property type="evidence" value="ECO:0007669"/>
    <property type="project" value="InterPro"/>
</dbReference>
<evidence type="ECO:0000313" key="4">
    <source>
        <dbReference type="Proteomes" id="UP001187471"/>
    </source>
</evidence>
<dbReference type="InterPro" id="IPR013094">
    <property type="entry name" value="AB_hydrolase_3"/>
</dbReference>
<dbReference type="InterPro" id="IPR050466">
    <property type="entry name" value="Carboxylest/Gibb_receptor"/>
</dbReference>
<dbReference type="PANTHER" id="PTHR23024:SF527">
    <property type="entry name" value="CARBOXYLESTERASE 11-RELATED"/>
    <property type="match status" value="1"/>
</dbReference>
<accession>A0AA88UAZ2</accession>
<dbReference type="Gene3D" id="3.40.50.1820">
    <property type="entry name" value="alpha/beta hydrolase"/>
    <property type="match status" value="1"/>
</dbReference>
<evidence type="ECO:0000313" key="3">
    <source>
        <dbReference type="EMBL" id="KAK2977550.1"/>
    </source>
</evidence>
<keyword evidence="4" id="KW-1185">Reference proteome</keyword>
<comment type="similarity">
    <text evidence="1">Belongs to the 'GDXG' lipolytic enzyme family.</text>
</comment>
<name>A0AA88UAZ2_9ASTE</name>
<dbReference type="EMBL" id="JAVXUO010001977">
    <property type="protein sequence ID" value="KAK2977550.1"/>
    <property type="molecule type" value="Genomic_DNA"/>
</dbReference>
<organism evidence="3 4">
    <name type="scientific">Escallonia rubra</name>
    <dbReference type="NCBI Taxonomy" id="112253"/>
    <lineage>
        <taxon>Eukaryota</taxon>
        <taxon>Viridiplantae</taxon>
        <taxon>Streptophyta</taxon>
        <taxon>Embryophyta</taxon>
        <taxon>Tracheophyta</taxon>
        <taxon>Spermatophyta</taxon>
        <taxon>Magnoliopsida</taxon>
        <taxon>eudicotyledons</taxon>
        <taxon>Gunneridae</taxon>
        <taxon>Pentapetalae</taxon>
        <taxon>asterids</taxon>
        <taxon>campanulids</taxon>
        <taxon>Escalloniales</taxon>
        <taxon>Escalloniaceae</taxon>
        <taxon>Escallonia</taxon>
    </lineage>
</organism>
<feature type="domain" description="Alpha/beta hydrolase fold-3" evidence="2">
    <location>
        <begin position="4"/>
        <end position="60"/>
    </location>
</feature>
<dbReference type="AlphaFoldDB" id="A0AA88UAZ2"/>
<dbReference type="PANTHER" id="PTHR23024">
    <property type="entry name" value="ARYLACETAMIDE DEACETYLASE"/>
    <property type="match status" value="1"/>
</dbReference>
<reference evidence="3" key="1">
    <citation type="submission" date="2022-12" db="EMBL/GenBank/DDBJ databases">
        <title>Draft genome assemblies for two species of Escallonia (Escalloniales).</title>
        <authorList>
            <person name="Chanderbali A."/>
            <person name="Dervinis C."/>
            <person name="Anghel I."/>
            <person name="Soltis D."/>
            <person name="Soltis P."/>
            <person name="Zapata F."/>
        </authorList>
    </citation>
    <scope>NUCLEOTIDE SEQUENCE</scope>
    <source>
        <strain evidence="3">UCBG92.1500</strain>
        <tissue evidence="3">Leaf</tissue>
    </source>
</reference>